<protein>
    <submittedName>
        <fullName evidence="2">Uncharacterized protein</fullName>
    </submittedName>
</protein>
<reference evidence="2" key="1">
    <citation type="submission" date="2021-05" db="EMBL/GenBank/DDBJ databases">
        <authorList>
            <person name="Alioto T."/>
            <person name="Alioto T."/>
            <person name="Gomez Garrido J."/>
        </authorList>
    </citation>
    <scope>NUCLEOTIDE SEQUENCE</scope>
</reference>
<name>A0A8D9BQ73_9HEMI</name>
<accession>A0A8D9BQ73</accession>
<keyword evidence="1" id="KW-0175">Coiled coil</keyword>
<organism evidence="2">
    <name type="scientific">Cacopsylla melanoneura</name>
    <dbReference type="NCBI Taxonomy" id="428564"/>
    <lineage>
        <taxon>Eukaryota</taxon>
        <taxon>Metazoa</taxon>
        <taxon>Ecdysozoa</taxon>
        <taxon>Arthropoda</taxon>
        <taxon>Hexapoda</taxon>
        <taxon>Insecta</taxon>
        <taxon>Pterygota</taxon>
        <taxon>Neoptera</taxon>
        <taxon>Paraneoptera</taxon>
        <taxon>Hemiptera</taxon>
        <taxon>Sternorrhyncha</taxon>
        <taxon>Psylloidea</taxon>
        <taxon>Psyllidae</taxon>
        <taxon>Psyllinae</taxon>
        <taxon>Cacopsylla</taxon>
    </lineage>
</organism>
<evidence type="ECO:0000256" key="1">
    <source>
        <dbReference type="SAM" id="Coils"/>
    </source>
</evidence>
<sequence>MSVLITTHNVRFVHILVNLCSEILRRDLMGQGNAALVSRMNQLEGHCMGGKRMGEEEGVRVLAEEVERVANLRLADQLKTAAHCVKEARLQASEITSNIKQLEIAIIKLNSEGTDFLKSNSLNENLSDEATKLQDFHRQAAARSSHLNQLIGQTASLLSNVTTCNQNADTPLLHLNGGEGAPVDLAAVVKQGRQFRESNPMVRMFGTADSQEPACITLVKQFTSLVSSTDNAITKGIEEYASSLTTKQSAYIAITQQLKEAINWSPAIPEPNLVICNTQWLNNWDALIKGERPSNCETSTEPPRNETFETFTNSMRQFLGM</sequence>
<dbReference type="EMBL" id="HBUF01665598">
    <property type="protein sequence ID" value="CAG6789563.1"/>
    <property type="molecule type" value="Transcribed_RNA"/>
</dbReference>
<evidence type="ECO:0000313" key="2">
    <source>
        <dbReference type="EMBL" id="CAG6789563.1"/>
    </source>
</evidence>
<dbReference type="AlphaFoldDB" id="A0A8D9BQ73"/>
<feature type="coiled-coil region" evidence="1">
    <location>
        <begin position="85"/>
        <end position="112"/>
    </location>
</feature>
<proteinExistence type="predicted"/>